<evidence type="ECO:0008006" key="3">
    <source>
        <dbReference type="Google" id="ProtNLM"/>
    </source>
</evidence>
<protein>
    <recommendedName>
        <fullName evidence="3">Helicase superfamily 3 single-stranded DNA/RNA virus domain-containing protein</fullName>
    </recommendedName>
</protein>
<comment type="caution">
    <text evidence="1">The sequence shown here is derived from an EMBL/GenBank/DDBJ whole genome shotgun (WGS) entry which is preliminary data.</text>
</comment>
<dbReference type="GO" id="GO:0003677">
    <property type="term" value="F:DNA binding"/>
    <property type="evidence" value="ECO:0007669"/>
    <property type="project" value="InterPro"/>
</dbReference>
<proteinExistence type="predicted"/>
<evidence type="ECO:0000313" key="1">
    <source>
        <dbReference type="EMBL" id="MBO8441993.1"/>
    </source>
</evidence>
<accession>A0A9D9H9S7</accession>
<dbReference type="GO" id="GO:0005727">
    <property type="term" value="C:extrachromosomal circular DNA"/>
    <property type="evidence" value="ECO:0007669"/>
    <property type="project" value="InterPro"/>
</dbReference>
<name>A0A9D9H9S7_9LACO</name>
<dbReference type="Gene3D" id="3.40.1310.30">
    <property type="match status" value="1"/>
</dbReference>
<dbReference type="Proteomes" id="UP000823614">
    <property type="component" value="Unassembled WGS sequence"/>
</dbReference>
<dbReference type="SUPFAM" id="SSF52540">
    <property type="entry name" value="P-loop containing nucleoside triphosphate hydrolases"/>
    <property type="match status" value="1"/>
</dbReference>
<reference evidence="1" key="1">
    <citation type="submission" date="2020-10" db="EMBL/GenBank/DDBJ databases">
        <authorList>
            <person name="Gilroy R."/>
        </authorList>
    </citation>
    <scope>NUCLEOTIDE SEQUENCE</scope>
    <source>
        <strain evidence="1">C6-149</strain>
    </source>
</reference>
<reference evidence="1" key="2">
    <citation type="journal article" date="2021" name="PeerJ">
        <title>Extensive microbial diversity within the chicken gut microbiome revealed by metagenomics and culture.</title>
        <authorList>
            <person name="Gilroy R."/>
            <person name="Ravi A."/>
            <person name="Getino M."/>
            <person name="Pursley I."/>
            <person name="Horton D.L."/>
            <person name="Alikhan N.F."/>
            <person name="Baker D."/>
            <person name="Gharbi K."/>
            <person name="Hall N."/>
            <person name="Watson M."/>
            <person name="Adriaenssens E.M."/>
            <person name="Foster-Nyarko E."/>
            <person name="Jarju S."/>
            <person name="Secka A."/>
            <person name="Antonio M."/>
            <person name="Oren A."/>
            <person name="Chaudhuri R.R."/>
            <person name="La Ragione R."/>
            <person name="Hildebrand F."/>
            <person name="Pallen M.J."/>
        </authorList>
    </citation>
    <scope>NUCLEOTIDE SEQUENCE</scope>
    <source>
        <strain evidence="1">C6-149</strain>
    </source>
</reference>
<dbReference type="AlphaFoldDB" id="A0A9D9H9S7"/>
<dbReference type="InterPro" id="IPR027417">
    <property type="entry name" value="P-loop_NTPase"/>
</dbReference>
<sequence length="414" mass="48776">MKTKTTLSQTEQINKNLDSKIIQNNKSNFINSRNFEIVTRDADLAQKIITQLDFDRTTNYLADYAWAYHDQDTKEEQQDDGSTKTVPITPHWHIGMHFTHSRRLSDVAAHYGVKTEFVQKIRKLSAYLSYLTHSNAIGKHVYPISVVHTTLENWEEMAQSAVADKYINLARIQKNSYLNRIRTGEINLYDLKNAKFTDENQESRVMCALYQIAKKDCEDAFATWQFQNQSGKREVDRNVIFLCGKPGLGKSHYPITFCEQNGLNPDRDMCWSSNNDFVQNYIGQKVLLLDDYRPEILPFNTWLNVLDNSLNNYVKSRYHDRMITADFILITTTVPFNDWIDFFRKRYPKEDMYQFSRRVNYLYEFSVKNIDVKVNNGKNINKTKRIWDKYKTIKNPSYKYIKDNSKLKNPNFVI</sequence>
<organism evidence="1 2">
    <name type="scientific">Candidatus Gallilactobacillus intestinavium</name>
    <dbReference type="NCBI Taxonomy" id="2840838"/>
    <lineage>
        <taxon>Bacteria</taxon>
        <taxon>Bacillati</taxon>
        <taxon>Bacillota</taxon>
        <taxon>Bacilli</taxon>
        <taxon>Lactobacillales</taxon>
        <taxon>Lactobacillaceae</taxon>
        <taxon>Lactobacillaceae incertae sedis</taxon>
        <taxon>Candidatus Gallilactobacillus</taxon>
    </lineage>
</organism>
<gene>
    <name evidence="1" type="ORF">IAA89_06140</name>
</gene>
<dbReference type="GO" id="GO:0003916">
    <property type="term" value="F:DNA topoisomerase activity"/>
    <property type="evidence" value="ECO:0007669"/>
    <property type="project" value="InterPro"/>
</dbReference>
<evidence type="ECO:0000313" key="2">
    <source>
        <dbReference type="Proteomes" id="UP000823614"/>
    </source>
</evidence>
<dbReference type="GO" id="GO:0006260">
    <property type="term" value="P:DNA replication"/>
    <property type="evidence" value="ECO:0007669"/>
    <property type="project" value="InterPro"/>
</dbReference>
<dbReference type="EMBL" id="JADIMP010000099">
    <property type="protein sequence ID" value="MBO8441993.1"/>
    <property type="molecule type" value="Genomic_DNA"/>
</dbReference>